<evidence type="ECO:0000256" key="2">
    <source>
        <dbReference type="ARBA" id="ARBA00023052"/>
    </source>
</evidence>
<dbReference type="GO" id="GO:0009097">
    <property type="term" value="P:isoleucine biosynthetic process"/>
    <property type="evidence" value="ECO:0007669"/>
    <property type="project" value="TreeGrafter"/>
</dbReference>
<dbReference type="Proteomes" id="UP000284763">
    <property type="component" value="Unassembled WGS sequence"/>
</dbReference>
<dbReference type="GO" id="GO:0000287">
    <property type="term" value="F:magnesium ion binding"/>
    <property type="evidence" value="ECO:0007669"/>
    <property type="project" value="InterPro"/>
</dbReference>
<dbReference type="GO" id="GO:0044272">
    <property type="term" value="P:sulfur compound biosynthetic process"/>
    <property type="evidence" value="ECO:0007669"/>
    <property type="project" value="UniProtKB-ARBA"/>
</dbReference>
<dbReference type="RefSeq" id="WP_259133206.1">
    <property type="nucleotide sequence ID" value="NZ_JANUCS010000001.1"/>
</dbReference>
<dbReference type="CDD" id="cd07035">
    <property type="entry name" value="TPP_PYR_POX_like"/>
    <property type="match status" value="1"/>
</dbReference>
<gene>
    <name evidence="7" type="ORF">D5R95_05525</name>
</gene>
<dbReference type="GO" id="GO:0009099">
    <property type="term" value="P:L-valine biosynthetic process"/>
    <property type="evidence" value="ECO:0007669"/>
    <property type="project" value="TreeGrafter"/>
</dbReference>
<feature type="domain" description="Thiamine pyrophosphate enzyme central" evidence="4">
    <location>
        <begin position="187"/>
        <end position="320"/>
    </location>
</feature>
<dbReference type="PANTHER" id="PTHR18968:SF129">
    <property type="entry name" value="ACETOLACTATE SYNTHASE"/>
    <property type="match status" value="1"/>
</dbReference>
<sequence length="545" mass="60078">MKASDLFVKCLEEEGVDYIFGIPGEETVDLMHSISRSKIEFIVTRHEQSAAFMANMYGRMTHKPGVCLATLGPGATNLITGVADAHLDRAPMVAITGQGGLDRTHKESHQYIDIVTTFKTITAWNSGILRADFIPEVIAKGFDIAKNVPGAVHIELPEDVAKEDSQKGPILKKSYSHTTHCDEIELENASKLMEEALNPLILVGNGAIRFGASEVLRHFVACSGIPVVTTFMGKGSIPADDEHFIGSMGIPDRDYIMCGLDRADLVICIGYDPVEYSPMHWNFNGEKRIVHIHQNVPDISENYVPDAALIGDIKESLKSLLTYCKVLDEMPQEFKDLRSQMVDELESYKLDDSYPIKPQKILWDIRQSLPRDGILISDVGAHKLWVGRLFPGMDENTVFISNGLASMGFALPAAISASLINPDKKIVAVVGDGGFMMNVQELETAVRLGSNFVVVIFNDSKYGVIAWSEMKKFNEEVGTDFNNPDFVTLAKSFGANAIKVETALDLKKSIEHSLYEGGVWIIDVAVDYSENIKLTKKLNQSSCNV</sequence>
<dbReference type="FunFam" id="3.40.50.970:FF:000007">
    <property type="entry name" value="Acetolactate synthase"/>
    <property type="match status" value="1"/>
</dbReference>
<evidence type="ECO:0000259" key="5">
    <source>
        <dbReference type="Pfam" id="PF02775"/>
    </source>
</evidence>
<name>A0A3R7XHT3_9EURY</name>
<dbReference type="Gene3D" id="3.40.50.1220">
    <property type="entry name" value="TPP-binding domain"/>
    <property type="match status" value="1"/>
</dbReference>
<feature type="domain" description="Thiamine pyrophosphate enzyme TPP-binding" evidence="5">
    <location>
        <begin position="378"/>
        <end position="524"/>
    </location>
</feature>
<evidence type="ECO:0000259" key="4">
    <source>
        <dbReference type="Pfam" id="PF00205"/>
    </source>
</evidence>
<dbReference type="InterPro" id="IPR029035">
    <property type="entry name" value="DHS-like_NAD/FAD-binding_dom"/>
</dbReference>
<dbReference type="InterPro" id="IPR011766">
    <property type="entry name" value="TPP_enzyme_TPP-bd"/>
</dbReference>
<accession>A0A3R7XHT3</accession>
<evidence type="ECO:0000259" key="6">
    <source>
        <dbReference type="Pfam" id="PF02776"/>
    </source>
</evidence>
<dbReference type="AlphaFoldDB" id="A0A3R7XHT3"/>
<comment type="caution">
    <text evidence="7">The sequence shown here is derived from an EMBL/GenBank/DDBJ whole genome shotgun (WGS) entry which is preliminary data.</text>
</comment>
<dbReference type="InterPro" id="IPR012001">
    <property type="entry name" value="Thiamin_PyroP_enz_TPP-bd_dom"/>
</dbReference>
<dbReference type="PROSITE" id="PS00187">
    <property type="entry name" value="TPP_ENZYMES"/>
    <property type="match status" value="1"/>
</dbReference>
<dbReference type="Gene3D" id="3.40.50.970">
    <property type="match status" value="2"/>
</dbReference>
<dbReference type="NCBIfam" id="NF006187">
    <property type="entry name" value="PRK08322.1"/>
    <property type="match status" value="1"/>
</dbReference>
<dbReference type="InterPro" id="IPR045229">
    <property type="entry name" value="TPP_enz"/>
</dbReference>
<dbReference type="InterPro" id="IPR000399">
    <property type="entry name" value="TPP-bd_CS"/>
</dbReference>
<dbReference type="EMBL" id="QZAB01000345">
    <property type="protein sequence ID" value="RQD84922.1"/>
    <property type="molecule type" value="Genomic_DNA"/>
</dbReference>
<dbReference type="InterPro" id="IPR029061">
    <property type="entry name" value="THDP-binding"/>
</dbReference>
<dbReference type="Pfam" id="PF02776">
    <property type="entry name" value="TPP_enzyme_N"/>
    <property type="match status" value="1"/>
</dbReference>
<protein>
    <submittedName>
        <fullName evidence="7">Acetolactate synthase large subunit</fullName>
    </submittedName>
</protein>
<dbReference type="InterPro" id="IPR012000">
    <property type="entry name" value="Thiamin_PyroP_enz_cen_dom"/>
</dbReference>
<dbReference type="GO" id="GO:0050660">
    <property type="term" value="F:flavin adenine dinucleotide binding"/>
    <property type="evidence" value="ECO:0007669"/>
    <property type="project" value="TreeGrafter"/>
</dbReference>
<keyword evidence="2 3" id="KW-0786">Thiamine pyrophosphate</keyword>
<dbReference type="GO" id="GO:0030976">
    <property type="term" value="F:thiamine pyrophosphate binding"/>
    <property type="evidence" value="ECO:0007669"/>
    <property type="project" value="InterPro"/>
</dbReference>
<proteinExistence type="inferred from homology"/>
<dbReference type="GO" id="GO:0005948">
    <property type="term" value="C:acetolactate synthase complex"/>
    <property type="evidence" value="ECO:0007669"/>
    <property type="project" value="TreeGrafter"/>
</dbReference>
<evidence type="ECO:0000256" key="1">
    <source>
        <dbReference type="ARBA" id="ARBA00007812"/>
    </source>
</evidence>
<dbReference type="SUPFAM" id="SSF52467">
    <property type="entry name" value="DHS-like NAD/FAD-binding domain"/>
    <property type="match status" value="1"/>
</dbReference>
<evidence type="ECO:0000313" key="7">
    <source>
        <dbReference type="EMBL" id="RQD84922.1"/>
    </source>
</evidence>
<comment type="similarity">
    <text evidence="1 3">Belongs to the TPP enzyme family.</text>
</comment>
<feature type="domain" description="Thiamine pyrophosphate enzyme N-terminal TPP-binding" evidence="6">
    <location>
        <begin position="1"/>
        <end position="114"/>
    </location>
</feature>
<dbReference type="Pfam" id="PF00205">
    <property type="entry name" value="TPP_enzyme_M"/>
    <property type="match status" value="1"/>
</dbReference>
<dbReference type="PANTHER" id="PTHR18968">
    <property type="entry name" value="THIAMINE PYROPHOSPHATE ENZYMES"/>
    <property type="match status" value="1"/>
</dbReference>
<dbReference type="GO" id="GO:0003984">
    <property type="term" value="F:acetolactate synthase activity"/>
    <property type="evidence" value="ECO:0007669"/>
    <property type="project" value="TreeGrafter"/>
</dbReference>
<evidence type="ECO:0000313" key="8">
    <source>
        <dbReference type="Proteomes" id="UP000284763"/>
    </source>
</evidence>
<evidence type="ECO:0000256" key="3">
    <source>
        <dbReference type="RuleBase" id="RU362132"/>
    </source>
</evidence>
<dbReference type="Pfam" id="PF02775">
    <property type="entry name" value="TPP_enzyme_C"/>
    <property type="match status" value="1"/>
</dbReference>
<dbReference type="SUPFAM" id="SSF52518">
    <property type="entry name" value="Thiamin diphosphate-binding fold (THDP-binding)"/>
    <property type="match status" value="2"/>
</dbReference>
<reference evidence="7 8" key="1">
    <citation type="submission" date="2018-08" db="EMBL/GenBank/DDBJ databases">
        <title>The metabolism and importance of syntrophic acetate oxidation coupled to methane or sulfide production in haloalkaline environments.</title>
        <authorList>
            <person name="Timmers P.H.A."/>
            <person name="Vavourakis C.D."/>
            <person name="Sorokin D.Y."/>
            <person name="Sinninghe Damste J.S."/>
            <person name="Muyzer G."/>
            <person name="Stams A.J.M."/>
            <person name="Plugge C.M."/>
        </authorList>
    </citation>
    <scope>NUCLEOTIDE SEQUENCE [LARGE SCALE GENOMIC DNA]</scope>
    <source>
        <strain evidence="7">MSAO_Arc3</strain>
    </source>
</reference>
<organism evidence="7 8">
    <name type="scientific">Methanosalsum natronophilum</name>
    <dbReference type="NCBI Taxonomy" id="768733"/>
    <lineage>
        <taxon>Archaea</taxon>
        <taxon>Methanobacteriati</taxon>
        <taxon>Methanobacteriota</taxon>
        <taxon>Stenosarchaea group</taxon>
        <taxon>Methanomicrobia</taxon>
        <taxon>Methanosarcinales</taxon>
        <taxon>Methanosarcinaceae</taxon>
        <taxon>Methanosalsum</taxon>
    </lineage>
</organism>